<dbReference type="InterPro" id="IPR038726">
    <property type="entry name" value="PDDEXK_AddAB-type"/>
</dbReference>
<name>A0A1T4WHM7_9BACT</name>
<accession>A0A1T4WHM7</accession>
<feature type="domain" description="PD-(D/E)XK endonuclease-like" evidence="1">
    <location>
        <begin position="685"/>
        <end position="971"/>
    </location>
</feature>
<dbReference type="RefSeq" id="WP_078685518.1">
    <property type="nucleotide sequence ID" value="NZ_FUYA01000007.1"/>
</dbReference>
<dbReference type="SUPFAM" id="SSF52540">
    <property type="entry name" value="P-loop containing nucleoside triphosphate hydrolases"/>
    <property type="match status" value="1"/>
</dbReference>
<evidence type="ECO:0000313" key="3">
    <source>
        <dbReference type="Proteomes" id="UP000189733"/>
    </source>
</evidence>
<dbReference type="AlphaFoldDB" id="A0A1T4WHM7"/>
<dbReference type="STRING" id="1121442.SAMN02745702_02240"/>
<dbReference type="SUPFAM" id="SSF52980">
    <property type="entry name" value="Restriction endonuclease-like"/>
    <property type="match status" value="1"/>
</dbReference>
<proteinExistence type="predicted"/>
<evidence type="ECO:0000259" key="1">
    <source>
        <dbReference type="Pfam" id="PF12705"/>
    </source>
</evidence>
<dbReference type="Pfam" id="PF12705">
    <property type="entry name" value="PDDEXK_1"/>
    <property type="match status" value="1"/>
</dbReference>
<organism evidence="2 3">
    <name type="scientific">Desulfobaculum bizertense DSM 18034</name>
    <dbReference type="NCBI Taxonomy" id="1121442"/>
    <lineage>
        <taxon>Bacteria</taxon>
        <taxon>Pseudomonadati</taxon>
        <taxon>Thermodesulfobacteriota</taxon>
        <taxon>Desulfovibrionia</taxon>
        <taxon>Desulfovibrionales</taxon>
        <taxon>Desulfovibrionaceae</taxon>
        <taxon>Desulfobaculum</taxon>
    </lineage>
</organism>
<reference evidence="2 3" key="1">
    <citation type="submission" date="2017-02" db="EMBL/GenBank/DDBJ databases">
        <authorList>
            <person name="Peterson S.W."/>
        </authorList>
    </citation>
    <scope>NUCLEOTIDE SEQUENCE [LARGE SCALE GENOMIC DNA]</scope>
    <source>
        <strain evidence="2 3">DSM 18034</strain>
    </source>
</reference>
<gene>
    <name evidence="2" type="ORF">SAMN02745702_02240</name>
</gene>
<dbReference type="Gene3D" id="3.90.320.10">
    <property type="match status" value="1"/>
</dbReference>
<dbReference type="EMBL" id="FUYA01000007">
    <property type="protein sequence ID" value="SKA76468.1"/>
    <property type="molecule type" value="Genomic_DNA"/>
</dbReference>
<dbReference type="InterPro" id="IPR011604">
    <property type="entry name" value="PDDEXK-like_dom_sf"/>
</dbReference>
<keyword evidence="3" id="KW-1185">Reference proteome</keyword>
<protein>
    <submittedName>
        <fullName evidence="2">PD-(D/E)XK nuclease superfamily protein</fullName>
    </submittedName>
</protein>
<dbReference type="InterPro" id="IPR011335">
    <property type="entry name" value="Restrct_endonuc-II-like"/>
</dbReference>
<dbReference type="Proteomes" id="UP000189733">
    <property type="component" value="Unassembled WGS sequence"/>
</dbReference>
<dbReference type="OrthoDB" id="9766257at2"/>
<dbReference type="InterPro" id="IPR027417">
    <property type="entry name" value="P-loop_NTPase"/>
</dbReference>
<evidence type="ECO:0000313" key="2">
    <source>
        <dbReference type="EMBL" id="SKA76468.1"/>
    </source>
</evidence>
<sequence length="973" mass="110949">MQQVTVIDWSADFVATLKRLLLEAHGTELRDVLILYPHQRPQRHLQEFLAQDPEVPKPLFLPEGLSINEWIPHLRQEMDPRPLRTVSLLDRAGMLFDIVQDLHQSGEGLLSRLPVEREHFYPWGVRLAELLEEFFRHGRTPANLLHLSGEVQPMAAALLEQLAAIHEQYEKMLEAKGWTTPGRDACFVASHPEELVAIAKEKQIWIAGFYALTGTENAIFETLWKADAARVVFHTDPAIVDEPDRAHWTCKEHLRWLKRWGAKAELTDLAVSPRTAPRPDIQFIEGFDLHSQLRELEKNMAGTDGHDTAVVVPDTSSLMPVLHHLPDKDINISMGYPLSHSNLHRLVDIILRLQETSQGPGRYYWRELINLLRHPYIKMLTPKGTVPLRAILREFEKAIRRGGKYLNPLEWVPQTENWPDDADDAFKTAQLEGLHEVLRACCTAFESVNSLAGLGDALLGVADVLLPEDEGSSQWHKFPIDAECLFRLVKESIPTLTDSQISHDTYSPSVLYSILRQFINRERVPFEAEPLSGLQIMGILESRLLRFSHVHILDATDDKLPGSTAYDPLLPEPLRRELGLPDHRHRSLVSAHNFHRLLAGAQDVCIYYRNGEDGAGALGGKSVRSRFVEELLWEEEKREGHLIEPGTGPVKTVSFPIRGIPLRETEIEKTGTIQNRLLDMLHKRSLSPSLLDSYLRCPVMFFYKYLTPLKPLDEVNEAGDPAELGTIVHDVLHHFFLPYRGELTNLSTLDPADLQDEFTRRLTDSKFFKQMPWDMREGLNLSGRERLRRFLKNQGTTTILKLEEKIDQKTPIGDLNILLQGTLDRVDERAGGITILDYKTGGMPMPKRGIWTDIDFWDDIARGYEQETADDELLVMLAEKLPSLQLPLYAYLYYLENGVVPANAGWVELRTEGMESELFSDADSEEIREDAICEYTPRALRFVLSHMLKTPVFTSTPGHYCDWCPYGFACQKQ</sequence>